<evidence type="ECO:0000313" key="14">
    <source>
        <dbReference type="Proteomes" id="UP000694941"/>
    </source>
</evidence>
<keyword evidence="2 10" id="KW-0812">Transmembrane</keyword>
<feature type="compositionally biased region" description="Basic residues" evidence="9">
    <location>
        <begin position="1"/>
        <end position="12"/>
    </location>
</feature>
<dbReference type="InterPro" id="IPR020067">
    <property type="entry name" value="Frizzled_dom"/>
</dbReference>
<evidence type="ECO:0000313" key="15">
    <source>
        <dbReference type="RefSeq" id="XP_022238605.1"/>
    </source>
</evidence>
<dbReference type="Pfam" id="PF01390">
    <property type="entry name" value="SEA"/>
    <property type="match status" value="1"/>
</dbReference>
<dbReference type="Pfam" id="PF00089">
    <property type="entry name" value="Trypsin"/>
    <property type="match status" value="1"/>
</dbReference>
<evidence type="ECO:0000259" key="11">
    <source>
        <dbReference type="PROSITE" id="PS50024"/>
    </source>
</evidence>
<dbReference type="InterPro" id="IPR023415">
    <property type="entry name" value="LDLR_class-A_CS"/>
</dbReference>
<feature type="disulfide bond" evidence="7">
    <location>
        <begin position="257"/>
        <end position="303"/>
    </location>
</feature>
<dbReference type="SUPFAM" id="SSF57424">
    <property type="entry name" value="LDL receptor-like module"/>
    <property type="match status" value="1"/>
</dbReference>
<evidence type="ECO:0000256" key="4">
    <source>
        <dbReference type="ARBA" id="ARBA00022989"/>
    </source>
</evidence>
<sequence>MPKSSKSKKSFHHDHPLTTAFNDGFNGSNISAPSESGESHEIKFTKKEGCTATTCVCVSLALLFVTVGAAVAIYYGLHYLNAERQNERVFKGKFSVIDGDFFTEKLTDALSVDFERKAEIYKNKLELLFNNSLYGNNVVRVEVLALESGRQSDDLVVHFNVHLSPETFEGDAADLYVILMEELTSLKYGIFKGLKIDQDSVQIQERTPSGTQLSGPWTPRQQYPGYLEGFSTATFPVTSPRPIVPPRRCGPIQLNFCKTLSYNVTSYPNMVGHGDMYELEEDLVTYRQIVDFECYTLALEFVCQILQPECHHDEIISPCRNFCEDFWSSCKNLLPQKVYEKINCSTYPRYSGPGSCKRKPGCANELKARGQAGKLCDGVVDCPDFSDESSCDYCAQGQFFCGNKQCVDEDKRCNTVKDCFNGADERNCLTIAPSTAHLRETPQRKYSEGYLIFNEKGKFGKICTDSLNETIPSPRRDIILQSLAVSTCNMLNYKTADYVEMREDAEIEDQYMELEDSLLSSVKFSETSCENRHVVYMRCGNLECGVNPAQSQFINSLQPVKPQNVTHGNWPWHAILLQNGEHVCDATLVDQVWVITSTVCFNKYPRAQWAIRVGSVRISSSSPYEQERSVAGVVKSPFEAGGVTLIKLNKSVDITDYTTPVCLPQLNTTTLPGDQCFSLGWDIKGDQLQQVKVNINFPGMCKFNKSSTDQRLIHHDSKNLCAAMIGDSPKICMGKEVSGRPLLCQKDNHWYLAGIGSMKRHILGSRLHRGLRVTAGGKEEKITVFAARFLEVKEG</sequence>
<feature type="transmembrane region" description="Helical" evidence="10">
    <location>
        <begin position="52"/>
        <end position="77"/>
    </location>
</feature>
<dbReference type="GeneID" id="106457074"/>
<protein>
    <submittedName>
        <fullName evidence="15">Atrial natriuretic peptide-converting enzyme-like</fullName>
    </submittedName>
</protein>
<keyword evidence="4 10" id="KW-1133">Transmembrane helix</keyword>
<dbReference type="Pfam" id="PF00057">
    <property type="entry name" value="Ldl_recept_a"/>
    <property type="match status" value="1"/>
</dbReference>
<accession>A0ABM1S4Q0</accession>
<keyword evidence="3" id="KW-0735">Signal-anchor</keyword>
<dbReference type="Gene3D" id="2.40.10.10">
    <property type="entry name" value="Trypsin-like serine proteases"/>
    <property type="match status" value="1"/>
</dbReference>
<evidence type="ECO:0000259" key="13">
    <source>
        <dbReference type="PROSITE" id="PS50240"/>
    </source>
</evidence>
<evidence type="ECO:0000256" key="5">
    <source>
        <dbReference type="ARBA" id="ARBA00023136"/>
    </source>
</evidence>
<proteinExistence type="predicted"/>
<dbReference type="InterPro" id="IPR001254">
    <property type="entry name" value="Trypsin_dom"/>
</dbReference>
<comment type="subcellular location">
    <subcellularLocation>
        <location evidence="1">Cell membrane</location>
        <topology evidence="1">Single-pass type II membrane protein</topology>
    </subcellularLocation>
</comment>
<dbReference type="InterPro" id="IPR036790">
    <property type="entry name" value="Frizzled_dom_sf"/>
</dbReference>
<dbReference type="PANTHER" id="PTHR24252">
    <property type="entry name" value="ACROSIN-RELATED"/>
    <property type="match status" value="1"/>
</dbReference>
<evidence type="ECO:0000256" key="9">
    <source>
        <dbReference type="SAM" id="MobiDB-lite"/>
    </source>
</evidence>
<dbReference type="PROSITE" id="PS50024">
    <property type="entry name" value="SEA"/>
    <property type="match status" value="1"/>
</dbReference>
<dbReference type="SMART" id="SM00192">
    <property type="entry name" value="LDLa"/>
    <property type="match status" value="2"/>
</dbReference>
<feature type="disulfide bond" evidence="8">
    <location>
        <begin position="394"/>
        <end position="406"/>
    </location>
</feature>
<keyword evidence="14" id="KW-1185">Reference proteome</keyword>
<dbReference type="SMART" id="SM00020">
    <property type="entry name" value="Tryp_SPc"/>
    <property type="match status" value="1"/>
</dbReference>
<evidence type="ECO:0000259" key="12">
    <source>
        <dbReference type="PROSITE" id="PS50038"/>
    </source>
</evidence>
<evidence type="ECO:0000256" key="7">
    <source>
        <dbReference type="PROSITE-ProRule" id="PRU00090"/>
    </source>
</evidence>
<feature type="disulfide bond" evidence="7">
    <location>
        <begin position="249"/>
        <end position="310"/>
    </location>
</feature>
<feature type="disulfide bond" evidence="8">
    <location>
        <begin position="413"/>
        <end position="428"/>
    </location>
</feature>
<dbReference type="InterPro" id="IPR009003">
    <property type="entry name" value="Peptidase_S1_PA"/>
</dbReference>
<dbReference type="Pfam" id="PF01392">
    <property type="entry name" value="Fz"/>
    <property type="match status" value="1"/>
</dbReference>
<dbReference type="RefSeq" id="XP_022238605.1">
    <property type="nucleotide sequence ID" value="XM_022382897.1"/>
</dbReference>
<evidence type="ECO:0000256" key="3">
    <source>
        <dbReference type="ARBA" id="ARBA00022968"/>
    </source>
</evidence>
<feature type="region of interest" description="Disordered" evidence="9">
    <location>
        <begin position="1"/>
        <end position="26"/>
    </location>
</feature>
<dbReference type="PANTHER" id="PTHR24252:SF11">
    <property type="entry name" value="ATRIAL NATRIURETIC PEPTIDE-CONVERTING ENZYME ISOFORM X1"/>
    <property type="match status" value="1"/>
</dbReference>
<evidence type="ECO:0000256" key="8">
    <source>
        <dbReference type="PROSITE-ProRule" id="PRU00124"/>
    </source>
</evidence>
<dbReference type="InterPro" id="IPR036364">
    <property type="entry name" value="SEA_dom_sf"/>
</dbReference>
<evidence type="ECO:0000256" key="2">
    <source>
        <dbReference type="ARBA" id="ARBA00022692"/>
    </source>
</evidence>
<dbReference type="Gene3D" id="4.10.400.10">
    <property type="entry name" value="Low-density Lipoprotein Receptor"/>
    <property type="match status" value="1"/>
</dbReference>
<gene>
    <name evidence="15" type="primary">LOC106457074</name>
</gene>
<dbReference type="PROSITE" id="PS01209">
    <property type="entry name" value="LDLRA_1"/>
    <property type="match status" value="1"/>
</dbReference>
<dbReference type="PROSITE" id="PS50038">
    <property type="entry name" value="FZ"/>
    <property type="match status" value="1"/>
</dbReference>
<dbReference type="InterPro" id="IPR000082">
    <property type="entry name" value="SEA_dom"/>
</dbReference>
<dbReference type="PROSITE" id="PS50068">
    <property type="entry name" value="LDLRA_2"/>
    <property type="match status" value="2"/>
</dbReference>
<evidence type="ECO:0000256" key="1">
    <source>
        <dbReference type="ARBA" id="ARBA00004401"/>
    </source>
</evidence>
<dbReference type="SMART" id="SM00063">
    <property type="entry name" value="FRI"/>
    <property type="match status" value="1"/>
</dbReference>
<dbReference type="SUPFAM" id="SSF82671">
    <property type="entry name" value="SEA domain"/>
    <property type="match status" value="1"/>
</dbReference>
<feature type="disulfide bond" evidence="8">
    <location>
        <begin position="401"/>
        <end position="419"/>
    </location>
</feature>
<dbReference type="Proteomes" id="UP000694941">
    <property type="component" value="Unplaced"/>
</dbReference>
<reference evidence="15" key="1">
    <citation type="submission" date="2025-08" db="UniProtKB">
        <authorList>
            <consortium name="RefSeq"/>
        </authorList>
    </citation>
    <scope>IDENTIFICATION</scope>
    <source>
        <tissue evidence="15">Muscle</tissue>
    </source>
</reference>
<comment type="caution">
    <text evidence="8">Lacks conserved residue(s) required for the propagation of feature annotation.</text>
</comment>
<dbReference type="SUPFAM" id="SSF63501">
    <property type="entry name" value="Frizzled cysteine-rich domain"/>
    <property type="match status" value="1"/>
</dbReference>
<keyword evidence="5 10" id="KW-0472">Membrane</keyword>
<dbReference type="CDD" id="cd00112">
    <property type="entry name" value="LDLa"/>
    <property type="match status" value="2"/>
</dbReference>
<dbReference type="InterPro" id="IPR036055">
    <property type="entry name" value="LDL_receptor-like_sf"/>
</dbReference>
<feature type="domain" description="SEA" evidence="11">
    <location>
        <begin position="86"/>
        <end position="208"/>
    </location>
</feature>
<organism evidence="14 15">
    <name type="scientific">Limulus polyphemus</name>
    <name type="common">Atlantic horseshoe crab</name>
    <dbReference type="NCBI Taxonomy" id="6850"/>
    <lineage>
        <taxon>Eukaryota</taxon>
        <taxon>Metazoa</taxon>
        <taxon>Ecdysozoa</taxon>
        <taxon>Arthropoda</taxon>
        <taxon>Chelicerata</taxon>
        <taxon>Merostomata</taxon>
        <taxon>Xiphosura</taxon>
        <taxon>Limulidae</taxon>
        <taxon>Limulus</taxon>
    </lineage>
</organism>
<dbReference type="InterPro" id="IPR043504">
    <property type="entry name" value="Peptidase_S1_PA_chymotrypsin"/>
</dbReference>
<dbReference type="Gene3D" id="1.10.2000.10">
    <property type="entry name" value="Frizzled cysteine-rich domain"/>
    <property type="match status" value="1"/>
</dbReference>
<feature type="domain" description="Peptidase S1" evidence="13">
    <location>
        <begin position="553"/>
        <end position="795"/>
    </location>
</feature>
<dbReference type="PROSITE" id="PS50240">
    <property type="entry name" value="TRYPSIN_DOM"/>
    <property type="match status" value="1"/>
</dbReference>
<evidence type="ECO:0000256" key="6">
    <source>
        <dbReference type="ARBA" id="ARBA00023157"/>
    </source>
</evidence>
<feature type="disulfide bond" evidence="8">
    <location>
        <begin position="376"/>
        <end position="391"/>
    </location>
</feature>
<feature type="domain" description="FZ" evidence="12">
    <location>
        <begin position="248"/>
        <end position="359"/>
    </location>
</feature>
<dbReference type="SUPFAM" id="SSF50494">
    <property type="entry name" value="Trypsin-like serine proteases"/>
    <property type="match status" value="1"/>
</dbReference>
<name>A0ABM1S4Q0_LIMPO</name>
<keyword evidence="6 8" id="KW-1015">Disulfide bond</keyword>
<evidence type="ECO:0000256" key="10">
    <source>
        <dbReference type="SAM" id="Phobius"/>
    </source>
</evidence>
<dbReference type="InterPro" id="IPR002172">
    <property type="entry name" value="LDrepeatLR_classA_rpt"/>
</dbReference>
<dbReference type="CDD" id="cd07066">
    <property type="entry name" value="CRD_FZ"/>
    <property type="match status" value="1"/>
</dbReference>